<feature type="compositionally biased region" description="Low complexity" evidence="1">
    <location>
        <begin position="471"/>
        <end position="494"/>
    </location>
</feature>
<dbReference type="EMBL" id="QUQM01000006">
    <property type="protein sequence ID" value="KAA8645215.1"/>
    <property type="molecule type" value="Genomic_DNA"/>
</dbReference>
<evidence type="ECO:0000313" key="3">
    <source>
        <dbReference type="Proteomes" id="UP000324241"/>
    </source>
</evidence>
<accession>A0A5M9ME24</accession>
<feature type="region of interest" description="Disordered" evidence="1">
    <location>
        <begin position="183"/>
        <end position="213"/>
    </location>
</feature>
<organism evidence="2 3">
    <name type="scientific">Aspergillus tanneri</name>
    <dbReference type="NCBI Taxonomy" id="1220188"/>
    <lineage>
        <taxon>Eukaryota</taxon>
        <taxon>Fungi</taxon>
        <taxon>Dikarya</taxon>
        <taxon>Ascomycota</taxon>
        <taxon>Pezizomycotina</taxon>
        <taxon>Eurotiomycetes</taxon>
        <taxon>Eurotiomycetidae</taxon>
        <taxon>Eurotiales</taxon>
        <taxon>Aspergillaceae</taxon>
        <taxon>Aspergillus</taxon>
        <taxon>Aspergillus subgen. Circumdati</taxon>
    </lineage>
</organism>
<dbReference type="Pfam" id="PF12013">
    <property type="entry name" value="OrsD"/>
    <property type="match status" value="1"/>
</dbReference>
<dbReference type="OrthoDB" id="4501177at2759"/>
<dbReference type="InterPro" id="IPR022698">
    <property type="entry name" value="OrsD"/>
</dbReference>
<dbReference type="VEuPathDB" id="FungiDB:EYZ11_013387"/>
<dbReference type="Proteomes" id="UP000324241">
    <property type="component" value="Unassembled WGS sequence"/>
</dbReference>
<name>A0A5M9ME24_9EURO</name>
<dbReference type="RefSeq" id="XP_033424576.1">
    <property type="nucleotide sequence ID" value="XM_033574024.1"/>
</dbReference>
<feature type="region of interest" description="Disordered" evidence="1">
    <location>
        <begin position="470"/>
        <end position="557"/>
    </location>
</feature>
<feature type="region of interest" description="Disordered" evidence="1">
    <location>
        <begin position="32"/>
        <end position="61"/>
    </location>
</feature>
<protein>
    <submittedName>
        <fullName evidence="2">Uncharacterized protein</fullName>
    </submittedName>
</protein>
<dbReference type="GeneID" id="54332134"/>
<proteinExistence type="predicted"/>
<comment type="caution">
    <text evidence="2">The sequence shown here is derived from an EMBL/GenBank/DDBJ whole genome shotgun (WGS) entry which is preliminary data.</text>
</comment>
<reference evidence="2 3" key="1">
    <citation type="submission" date="2019-08" db="EMBL/GenBank/DDBJ databases">
        <title>The genome sequence of a newly discovered highly antifungal drug resistant Aspergillus species, Aspergillus tanneri NIH 1004.</title>
        <authorList>
            <person name="Mounaud S."/>
            <person name="Singh I."/>
            <person name="Joardar V."/>
            <person name="Pakala S."/>
            <person name="Pakala S."/>
            <person name="Venepally P."/>
            <person name="Chung J.K."/>
            <person name="Losada L."/>
            <person name="Nierman W.C."/>
        </authorList>
    </citation>
    <scope>NUCLEOTIDE SEQUENCE [LARGE SCALE GENOMIC DNA]</scope>
    <source>
        <strain evidence="2 3">NIH1004</strain>
    </source>
</reference>
<dbReference type="AlphaFoldDB" id="A0A5M9ME24"/>
<feature type="compositionally biased region" description="Low complexity" evidence="1">
    <location>
        <begin position="202"/>
        <end position="212"/>
    </location>
</feature>
<sequence>MATRRTSVAFPDGSQPPPLLTYLKEYNSTDYCGSSATPASDPSRRYPRSSHDEFSPLPNSSSRIPELELHDLWECSHCGHLTRSQRISKRHQVAAAHRADGLPWAPRRVQGQSWFQSSRYLRFWTTAPVDHGRPASMPVETTEDPPSSSAADTILIGEPEIAPSQLDPVTEDNRRIKPNELPVRPLRPLAPKPVDAEPIERPTTPLQTPPLTGNHTARWIREIQHLEARGIHRQHPAQEARPDPRLFVFQARHMEDDVTPWLLQTDWLRFLDGRYLRVLAEASAPDPGRLQSHPGLQSFWPGALWDDKELVPDEPAGSIQQMSVNILDLVIASFDRVLNRALDSLASTHPPIRRLFRSSSQTGLSAVELDRQQPKTLQRYRRVWRRYLAWMVRGAPLTDQERTEILGLRLDKYEREHLTRIWDTLQAYLAHPEETLAAGHFLQRMEQTDARRQAVKRAYDRSNLGELAAISSPVPTPQTTSSTTTANSRAGTAAVRKRPRRESVTPTPLPPPMRRGHRRTASQARLLTPTKASGTRLRDPRVGGSVSTGENSPVPSPRRVERMVAVCIPITPPLCHLQTLNPLKPDTASEPAWLGSPGHIPGEISDTDLTSSDWSDEEEEDFLTSTESPIPSMGDGADLDRRAGGACLSFHRNQTGNKFDSSLVALTAVLAIHPVHLTVAGPYSYTSDLAAILWISRLLLLEYALPAKPYHFINDVPVRDQYRNRVRRAAAVHYTFGVRHTFYPLEEILRLTAHGIYQMYHEVRPASITWSPDQETVYYRQNPTGYTMTNFRHWIQHLIHTTTDFFNRELLLGYVEDFTLADLVDVPISTVWRAAASAGFDTLGYPGHAIVTWGQTSREKELLTIKWQNTATSQRNIFLSNGQVMIVTEYHKTRRRTVRTHPVARFLPSAVGRLLVTYLIHVRPMLVAFNIDSAVFNSAYLTTLSYRHLSIAIAKKHLRPQMTGSDLQSAETVLHNILAAQAGHHSHINNQIYAVEDTYPLGSPSQSPRSIPARETTTPRHLAEVNSDNSVGSNKQEYGFIGFEPIPQLKVIVCRRCRYAVRPDEVERHLKSSIIYPIGQ</sequence>
<evidence type="ECO:0000256" key="1">
    <source>
        <dbReference type="SAM" id="MobiDB-lite"/>
    </source>
</evidence>
<gene>
    <name evidence="2" type="ORF">ATNIH1004_009432</name>
</gene>
<feature type="compositionally biased region" description="Polar residues" evidence="1">
    <location>
        <begin position="521"/>
        <end position="533"/>
    </location>
</feature>
<evidence type="ECO:0000313" key="2">
    <source>
        <dbReference type="EMBL" id="KAA8645215.1"/>
    </source>
</evidence>